<sequence length="502" mass="53740">MQPAADGSQSSDHISRVLSNVDTLREVTSAKDADDALEVVAGKLDTMREDDHQPVLEERHGRQILDACLERGSFNLALSIYEAMCTSSSTGPEMATGGSLFLRWPRAGEESTAALVVGLCRLLRVADAMEALNGVQRQGMPKSDEVPFGHVVTCPVPPYAPLGVVQPQEGVKTVACASSRYEFELFSGTVVEVSSEVMPAAGNLLLMAMNTVRVFGKPVGAVHEVVVRTPAGSARTFRFGTELTDVPAQKGNRVTVVCAPSRPSGLAGLDHNPAGTRPGEPMAMSNHSTGVTTELLRAPPRGQTPGLPGWLLPTAIVLVGTDAASSLIDPKFPLLGAAGVAALLAAGVAGNQVLLPKLKQLPEGSLQLETVQQKLLGQHQELQAKIGSLLQGCEEDIRTLARLWQLRTKMASVGTSGKYDTRLERTEQACSNLEARLSSRVKLLDGFCRVAKMIEIEVEMDAEVPSAEVQGIVQQIEQLEDLERIQREMAYQVEAQEEVGNQ</sequence>
<name>A0A8S1IYL2_9CHLO</name>
<dbReference type="PANTHER" id="PTHR37381">
    <property type="entry name" value="PENTATRICOPEPTIDE REPEAT (PPR) SUPERFAMILY PROTEIN"/>
    <property type="match status" value="1"/>
</dbReference>
<dbReference type="Proteomes" id="UP000708148">
    <property type="component" value="Unassembled WGS sequence"/>
</dbReference>
<dbReference type="AlphaFoldDB" id="A0A8S1IYL2"/>
<proteinExistence type="predicted"/>
<accession>A0A8S1IYL2</accession>
<reference evidence="1" key="1">
    <citation type="submission" date="2020-12" db="EMBL/GenBank/DDBJ databases">
        <authorList>
            <person name="Iha C."/>
        </authorList>
    </citation>
    <scope>NUCLEOTIDE SEQUENCE</scope>
</reference>
<comment type="caution">
    <text evidence="1">The sequence shown here is derived from an EMBL/GenBank/DDBJ whole genome shotgun (WGS) entry which is preliminary data.</text>
</comment>
<protein>
    <submittedName>
        <fullName evidence="1">Uncharacterized protein</fullName>
    </submittedName>
</protein>
<dbReference type="PANTHER" id="PTHR37381:SF1">
    <property type="entry name" value="PENTATRICOPEPTIDE REPEAT (PPR) SUPERFAMILY PROTEIN"/>
    <property type="match status" value="1"/>
</dbReference>
<organism evidence="1 2">
    <name type="scientific">Ostreobium quekettii</name>
    <dbReference type="NCBI Taxonomy" id="121088"/>
    <lineage>
        <taxon>Eukaryota</taxon>
        <taxon>Viridiplantae</taxon>
        <taxon>Chlorophyta</taxon>
        <taxon>core chlorophytes</taxon>
        <taxon>Ulvophyceae</taxon>
        <taxon>TCBD clade</taxon>
        <taxon>Bryopsidales</taxon>
        <taxon>Ostreobineae</taxon>
        <taxon>Ostreobiaceae</taxon>
        <taxon>Ostreobium</taxon>
    </lineage>
</organism>
<dbReference type="OrthoDB" id="2017681at2759"/>
<keyword evidence="2" id="KW-1185">Reference proteome</keyword>
<evidence type="ECO:0000313" key="2">
    <source>
        <dbReference type="Proteomes" id="UP000708148"/>
    </source>
</evidence>
<dbReference type="EMBL" id="CAJHUC010001118">
    <property type="protein sequence ID" value="CAD7699823.1"/>
    <property type="molecule type" value="Genomic_DNA"/>
</dbReference>
<gene>
    <name evidence="1" type="ORF">OSTQU699_LOCUS5182</name>
</gene>
<evidence type="ECO:0000313" key="1">
    <source>
        <dbReference type="EMBL" id="CAD7699823.1"/>
    </source>
</evidence>